<evidence type="ECO:0000313" key="2">
    <source>
        <dbReference type="EMBL" id="VAX36660.1"/>
    </source>
</evidence>
<keyword evidence="1" id="KW-0472">Membrane</keyword>
<protein>
    <submittedName>
        <fullName evidence="2">Uncharacterized protein</fullName>
    </submittedName>
</protein>
<sequence length="127" mass="15289">MLYLISRIWIIISGLIWICWGFYQFSFSFLHSQKFWHILSFLYGVVGFGLIVSSIILMFLMNWARKLAIWIYFSTLALVVLKLCISVNWSYQPFMQLFYLGIYIVFYSFFGIPVWILTHKKIRILFK</sequence>
<keyword evidence="1" id="KW-0812">Transmembrane</keyword>
<proteinExistence type="predicted"/>
<feature type="transmembrane region" description="Helical" evidence="1">
    <location>
        <begin position="67"/>
        <end position="91"/>
    </location>
</feature>
<name>A0A3B1DNX0_9ZZZZ</name>
<feature type="transmembrane region" description="Helical" evidence="1">
    <location>
        <begin position="97"/>
        <end position="117"/>
    </location>
</feature>
<dbReference type="AlphaFoldDB" id="A0A3B1DNX0"/>
<organism evidence="2">
    <name type="scientific">hydrothermal vent metagenome</name>
    <dbReference type="NCBI Taxonomy" id="652676"/>
    <lineage>
        <taxon>unclassified sequences</taxon>
        <taxon>metagenomes</taxon>
        <taxon>ecological metagenomes</taxon>
    </lineage>
</organism>
<feature type="transmembrane region" description="Helical" evidence="1">
    <location>
        <begin position="7"/>
        <end position="23"/>
    </location>
</feature>
<reference evidence="2" key="1">
    <citation type="submission" date="2018-06" db="EMBL/GenBank/DDBJ databases">
        <authorList>
            <person name="Zhirakovskaya E."/>
        </authorList>
    </citation>
    <scope>NUCLEOTIDE SEQUENCE</scope>
</reference>
<evidence type="ECO:0000256" key="1">
    <source>
        <dbReference type="SAM" id="Phobius"/>
    </source>
</evidence>
<feature type="transmembrane region" description="Helical" evidence="1">
    <location>
        <begin position="35"/>
        <end position="60"/>
    </location>
</feature>
<keyword evidence="1" id="KW-1133">Transmembrane helix</keyword>
<gene>
    <name evidence="2" type="ORF">MNBD_UNCLBAC01-1203</name>
</gene>
<accession>A0A3B1DNX0</accession>
<dbReference type="EMBL" id="UOGJ01000105">
    <property type="protein sequence ID" value="VAX36660.1"/>
    <property type="molecule type" value="Genomic_DNA"/>
</dbReference>